<protein>
    <recommendedName>
        <fullName evidence="4">Pyrrolo-quinoline quinone</fullName>
    </recommendedName>
</protein>
<evidence type="ECO:0008006" key="4">
    <source>
        <dbReference type="Google" id="ProtNLM"/>
    </source>
</evidence>
<comment type="caution">
    <text evidence="2">The sequence shown here is derived from an EMBL/GenBank/DDBJ whole genome shotgun (WGS) entry which is preliminary data.</text>
</comment>
<feature type="signal peptide" evidence="1">
    <location>
        <begin position="1"/>
        <end position="24"/>
    </location>
</feature>
<dbReference type="SMART" id="SM00564">
    <property type="entry name" value="PQQ"/>
    <property type="match status" value="3"/>
</dbReference>
<dbReference type="InterPro" id="IPR018391">
    <property type="entry name" value="PQQ_b-propeller_rpt"/>
</dbReference>
<feature type="chain" id="PRO_5032315260" description="Pyrrolo-quinoline quinone" evidence="1">
    <location>
        <begin position="25"/>
        <end position="756"/>
    </location>
</feature>
<evidence type="ECO:0000313" key="2">
    <source>
        <dbReference type="EMBL" id="MBB6144909.1"/>
    </source>
</evidence>
<dbReference type="InterPro" id="IPR015943">
    <property type="entry name" value="WD40/YVTN_repeat-like_dom_sf"/>
</dbReference>
<dbReference type="AlphaFoldDB" id="A0A841JYW7"/>
<dbReference type="SUPFAM" id="SSF50998">
    <property type="entry name" value="Quinoprotein alcohol dehydrogenase-like"/>
    <property type="match status" value="1"/>
</dbReference>
<organism evidence="2 3">
    <name type="scientific">Silvibacterium bohemicum</name>
    <dbReference type="NCBI Taxonomy" id="1577686"/>
    <lineage>
        <taxon>Bacteria</taxon>
        <taxon>Pseudomonadati</taxon>
        <taxon>Acidobacteriota</taxon>
        <taxon>Terriglobia</taxon>
        <taxon>Terriglobales</taxon>
        <taxon>Acidobacteriaceae</taxon>
        <taxon>Silvibacterium</taxon>
    </lineage>
</organism>
<dbReference type="Proteomes" id="UP000538666">
    <property type="component" value="Unassembled WGS sequence"/>
</dbReference>
<evidence type="ECO:0000313" key="3">
    <source>
        <dbReference type="Proteomes" id="UP000538666"/>
    </source>
</evidence>
<evidence type="ECO:0000256" key="1">
    <source>
        <dbReference type="SAM" id="SignalP"/>
    </source>
</evidence>
<dbReference type="PROSITE" id="PS51257">
    <property type="entry name" value="PROKAR_LIPOPROTEIN"/>
    <property type="match status" value="1"/>
</dbReference>
<sequence length="756" mass="76065">MPKNARLACSILCLILTACGGSSKSTQTSPPAPAADFSLTASPATAALVLGGAGQAISVNAVAANGFTGTVVVAISGLPTGVTASPATLSLTPGTAQNVTLTAGATAVAGTATITLSGVSGTLGHSATVALTVSVPAPPAAFSLSITPTESTITAGAAGSSISVLATAANGFTSSVAVAITGLPSGVTANPATLTLVPGTAQNITLTAAATAAASASTVTFTGTSGILTSAAPLNLTVLAAGTTATTPDVTTYHYDNARDGLNAQESILTLANVNSTQFGKLGFDTVDGKVDAEPLYLGGVTIGGALHNVLYIATENDSVYAFDADSGTQLWKISVLGSGEATSDDHGCGQITPQIGITSTPVIDRKLGTNGTIFVVGMSKDGTGAYHQRLHALDITTGAEIGGSPTEITATYPGTGANSTNGNVVFNPAQYAERAALLLSQGNIYLGWTSHCDVSPYTGWVMAYSESTLQQTQVLNVTPNGSEGSIWMSGDGMAADSNNNIYLLDANGTFDTTFTNGIPVNGDYGNGMLKLSITNGKLGVADYFETFNTVSESADDTDLGSGGELLLPDVADAAGVVHHLIVGAGKDGNIYLGNRDDLGQFNLNVSTDSNIYQEVTGALSGGVFSSPAFFNNTLYYGAVDDSLKAFPVTNARLAAMASSQSAITFPYPGTTPGISANGTQNGIVWALESSLTSACVLHAYDATNLAHELYNSGQAANARDSFGNGNKFITPLIVNGKVYVATQTGVAVFGLLPAS</sequence>
<accession>A0A841JYW7</accession>
<keyword evidence="3" id="KW-1185">Reference proteome</keyword>
<keyword evidence="1" id="KW-0732">Signal</keyword>
<dbReference type="RefSeq" id="WP_050059543.1">
    <property type="nucleotide sequence ID" value="NZ_JACHEK010000005.1"/>
</dbReference>
<reference evidence="2 3" key="1">
    <citation type="submission" date="2020-08" db="EMBL/GenBank/DDBJ databases">
        <title>Genomic Encyclopedia of Type Strains, Phase IV (KMG-IV): sequencing the most valuable type-strain genomes for metagenomic binning, comparative biology and taxonomic classification.</title>
        <authorList>
            <person name="Goeker M."/>
        </authorList>
    </citation>
    <scope>NUCLEOTIDE SEQUENCE [LARGE SCALE GENOMIC DNA]</scope>
    <source>
        <strain evidence="2 3">DSM 103733</strain>
    </source>
</reference>
<dbReference type="Gene3D" id="2.130.10.10">
    <property type="entry name" value="YVTN repeat-like/Quinoprotein amine dehydrogenase"/>
    <property type="match status" value="1"/>
</dbReference>
<proteinExistence type="predicted"/>
<dbReference type="EMBL" id="JACHEK010000005">
    <property type="protein sequence ID" value="MBB6144909.1"/>
    <property type="molecule type" value="Genomic_DNA"/>
</dbReference>
<name>A0A841JYW7_9BACT</name>
<gene>
    <name evidence="2" type="ORF">HNQ77_002865</name>
</gene>
<dbReference type="InterPro" id="IPR011047">
    <property type="entry name" value="Quinoprotein_ADH-like_sf"/>
</dbReference>